<feature type="compositionally biased region" description="Basic and acidic residues" evidence="1">
    <location>
        <begin position="202"/>
        <end position="220"/>
    </location>
</feature>
<evidence type="ECO:0000256" key="1">
    <source>
        <dbReference type="SAM" id="MobiDB-lite"/>
    </source>
</evidence>
<gene>
    <name evidence="2" type="ORF">OFUS_LOCUS7801</name>
</gene>
<protein>
    <submittedName>
        <fullName evidence="2">Uncharacterized protein</fullName>
    </submittedName>
</protein>
<name>A0A8S4NLW1_OWEFU</name>
<dbReference type="EMBL" id="CAIIXF020000004">
    <property type="protein sequence ID" value="CAH1781197.1"/>
    <property type="molecule type" value="Genomic_DNA"/>
</dbReference>
<dbReference type="AlphaFoldDB" id="A0A8S4NLW1"/>
<comment type="caution">
    <text evidence="2">The sequence shown here is derived from an EMBL/GenBank/DDBJ whole genome shotgun (WGS) entry which is preliminary data.</text>
</comment>
<reference evidence="2" key="1">
    <citation type="submission" date="2022-03" db="EMBL/GenBank/DDBJ databases">
        <authorList>
            <person name="Martin C."/>
        </authorList>
    </citation>
    <scope>NUCLEOTIDE SEQUENCE</scope>
</reference>
<keyword evidence="3" id="KW-1185">Reference proteome</keyword>
<organism evidence="2 3">
    <name type="scientific">Owenia fusiformis</name>
    <name type="common">Polychaete worm</name>
    <dbReference type="NCBI Taxonomy" id="6347"/>
    <lineage>
        <taxon>Eukaryota</taxon>
        <taxon>Metazoa</taxon>
        <taxon>Spiralia</taxon>
        <taxon>Lophotrochozoa</taxon>
        <taxon>Annelida</taxon>
        <taxon>Polychaeta</taxon>
        <taxon>Sedentaria</taxon>
        <taxon>Canalipalpata</taxon>
        <taxon>Sabellida</taxon>
        <taxon>Oweniida</taxon>
        <taxon>Oweniidae</taxon>
        <taxon>Owenia</taxon>
    </lineage>
</organism>
<evidence type="ECO:0000313" key="2">
    <source>
        <dbReference type="EMBL" id="CAH1781197.1"/>
    </source>
</evidence>
<feature type="region of interest" description="Disordered" evidence="1">
    <location>
        <begin position="202"/>
        <end position="223"/>
    </location>
</feature>
<feature type="compositionally biased region" description="Polar residues" evidence="1">
    <location>
        <begin position="158"/>
        <end position="173"/>
    </location>
</feature>
<dbReference type="Proteomes" id="UP000749559">
    <property type="component" value="Unassembled WGS sequence"/>
</dbReference>
<proteinExistence type="predicted"/>
<feature type="region of interest" description="Disordered" evidence="1">
    <location>
        <begin position="158"/>
        <end position="180"/>
    </location>
</feature>
<sequence length="278" mass="31842">MKNRERRRYISMIKLSNLCREFYKQRKTEYGTVLLQQKLNSREKLLKLHQLNNEMNSLMDIDLVLTRQLIALDEPPIPAEKQDAITSCHPVEAPGVLEFIGAKAREISDNVQLLHAIASYADVISKRQSSPVHGKYPDTGIMIDKSHAQSAMPYAVTQVTQENDSQSQSSVHSTGDDGDRTLQLCKRQQHCNERWVESGLEHSINRTDEQRNESRKRDESMPPALKTATAIDLTINKPAIRQTTIKYTGIQLQTDITNFNINDFNRNNPFRKNRSLKI</sequence>
<evidence type="ECO:0000313" key="3">
    <source>
        <dbReference type="Proteomes" id="UP000749559"/>
    </source>
</evidence>
<accession>A0A8S4NLW1</accession>